<name>A0AAN8FJS7_TRICO</name>
<dbReference type="EMBL" id="WIXE01010052">
    <property type="protein sequence ID" value="KAK5977919.1"/>
    <property type="molecule type" value="Genomic_DNA"/>
</dbReference>
<proteinExistence type="predicted"/>
<sequence length="99" mass="11272">MLRIRTSCHFRLTTKLNSCKNMNPDGGKGKLAQKLAYFQLIMYRKPEENGSVSKPIQEVSPMGLYIQPPLLLNNGLLLTARREYPPPVIFVRELAKSQL</sequence>
<dbReference type="AlphaFoldDB" id="A0AAN8FJS7"/>
<accession>A0AAN8FJS7</accession>
<reference evidence="1 2" key="1">
    <citation type="submission" date="2019-10" db="EMBL/GenBank/DDBJ databases">
        <title>Assembly and Annotation for the nematode Trichostrongylus colubriformis.</title>
        <authorList>
            <person name="Martin J."/>
        </authorList>
    </citation>
    <scope>NUCLEOTIDE SEQUENCE [LARGE SCALE GENOMIC DNA]</scope>
    <source>
        <strain evidence="1">G859</strain>
        <tissue evidence="1">Whole worm</tissue>
    </source>
</reference>
<gene>
    <name evidence="1" type="ORF">GCK32_010624</name>
</gene>
<evidence type="ECO:0000313" key="1">
    <source>
        <dbReference type="EMBL" id="KAK5977919.1"/>
    </source>
</evidence>
<dbReference type="Proteomes" id="UP001331761">
    <property type="component" value="Unassembled WGS sequence"/>
</dbReference>
<evidence type="ECO:0000313" key="2">
    <source>
        <dbReference type="Proteomes" id="UP001331761"/>
    </source>
</evidence>
<comment type="caution">
    <text evidence="1">The sequence shown here is derived from an EMBL/GenBank/DDBJ whole genome shotgun (WGS) entry which is preliminary data.</text>
</comment>
<keyword evidence="2" id="KW-1185">Reference proteome</keyword>
<protein>
    <submittedName>
        <fullName evidence="1">Uncharacterized protein</fullName>
    </submittedName>
</protein>
<organism evidence="1 2">
    <name type="scientific">Trichostrongylus colubriformis</name>
    <name type="common">Black scour worm</name>
    <dbReference type="NCBI Taxonomy" id="6319"/>
    <lineage>
        <taxon>Eukaryota</taxon>
        <taxon>Metazoa</taxon>
        <taxon>Ecdysozoa</taxon>
        <taxon>Nematoda</taxon>
        <taxon>Chromadorea</taxon>
        <taxon>Rhabditida</taxon>
        <taxon>Rhabditina</taxon>
        <taxon>Rhabditomorpha</taxon>
        <taxon>Strongyloidea</taxon>
        <taxon>Trichostrongylidae</taxon>
        <taxon>Trichostrongylus</taxon>
    </lineage>
</organism>